<dbReference type="Gene3D" id="3.60.15.10">
    <property type="entry name" value="Ribonuclease Z/Hydroxyacylglutathione hydrolase-like"/>
    <property type="match status" value="1"/>
</dbReference>
<dbReference type="PANTHER" id="PTHR30619">
    <property type="entry name" value="DNA INTERNALIZATION/COMPETENCE PROTEIN COMEC/REC2"/>
    <property type="match status" value="1"/>
</dbReference>
<organism evidence="5 7">
    <name type="scientific">Paenibacillus barcinonensis</name>
    <dbReference type="NCBI Taxonomy" id="198119"/>
    <lineage>
        <taxon>Bacteria</taxon>
        <taxon>Bacillati</taxon>
        <taxon>Bacillota</taxon>
        <taxon>Bacilli</taxon>
        <taxon>Bacillales</taxon>
        <taxon>Paenibacillaceae</taxon>
        <taxon>Paenibacillus</taxon>
    </lineage>
</organism>
<evidence type="ECO:0000256" key="3">
    <source>
        <dbReference type="ARBA" id="ARBA00048505"/>
    </source>
</evidence>
<reference evidence="5 7" key="1">
    <citation type="submission" date="2018-06" db="EMBL/GenBank/DDBJ databases">
        <title>Genomic Encyclopedia of Type Strains, Phase III (KMG-III): the genomes of soil and plant-associated and newly described type strains.</title>
        <authorList>
            <person name="Whitman W."/>
        </authorList>
    </citation>
    <scope>NUCLEOTIDE SEQUENCE [LARGE SCALE GENOMIC DNA]</scope>
    <source>
        <strain evidence="5 7">CECT 7022</strain>
    </source>
</reference>
<dbReference type="AlphaFoldDB" id="A0A2V4VWN9"/>
<dbReference type="InterPro" id="IPR001279">
    <property type="entry name" value="Metallo-B-lactamas"/>
</dbReference>
<dbReference type="RefSeq" id="WP_110899353.1">
    <property type="nucleotide sequence ID" value="NZ_CP054614.1"/>
</dbReference>
<comment type="catalytic activity">
    <reaction evidence="3">
        <text>3',5'-cyclic UMP + H2O = UMP + H(+)</text>
        <dbReference type="Rhea" id="RHEA:70575"/>
        <dbReference type="ChEBI" id="CHEBI:15377"/>
        <dbReference type="ChEBI" id="CHEBI:15378"/>
        <dbReference type="ChEBI" id="CHEBI:57865"/>
        <dbReference type="ChEBI" id="CHEBI:184387"/>
    </reaction>
    <physiologicalReaction direction="left-to-right" evidence="3">
        <dbReference type="Rhea" id="RHEA:70576"/>
    </physiologicalReaction>
</comment>
<dbReference type="OrthoDB" id="9783680at2"/>
<dbReference type="EMBL" id="CP054614">
    <property type="protein sequence ID" value="QKS55575.1"/>
    <property type="molecule type" value="Genomic_DNA"/>
</dbReference>
<sequence length="315" mass="36030">MNFFIEMIDVGIGDSYIINMKNENGTVRILVDGGSERKIKNVDNIINMILPHQGNGKKLNGIIVTHIDDDHIGGILKLLNHPEVEQYIDFTQECFIIFNDLVDPATISYNQGVRLKKSIDKFPNLSLVRTYEQNKRYEINGLEIFIRGTNKVDPIDKGKDIVLIDILLPIKDSIRRLMKKWNDKKKDPKLINESSLSFIVKYRDKTILIPGDNYYSSIINQLDNIIKPPSSFDLIMLAHHGANANNEKLVEFIELNKCEKIMLPLSKATTHHPNTNLINRILEHPQNQLFCPVGLQLPPSLKEKNQIVFGQLIEI</sequence>
<comment type="catalytic activity">
    <reaction evidence="1">
        <text>3',5'-cyclic CMP + H2O = CMP + H(+)</text>
        <dbReference type="Rhea" id="RHEA:72675"/>
        <dbReference type="ChEBI" id="CHEBI:15377"/>
        <dbReference type="ChEBI" id="CHEBI:15378"/>
        <dbReference type="ChEBI" id="CHEBI:58003"/>
        <dbReference type="ChEBI" id="CHEBI:60377"/>
    </reaction>
    <physiologicalReaction direction="left-to-right" evidence="1">
        <dbReference type="Rhea" id="RHEA:72676"/>
    </physiologicalReaction>
</comment>
<accession>A0A2V4VWN9</accession>
<protein>
    <submittedName>
        <fullName evidence="6">MBL fold metallo-hydrolase</fullName>
    </submittedName>
    <submittedName>
        <fullName evidence="5">Metallo-beta-lactamase superfamily protein</fullName>
    </submittedName>
</protein>
<dbReference type="InterPro" id="IPR052159">
    <property type="entry name" value="Competence_DNA_uptake"/>
</dbReference>
<dbReference type="Pfam" id="PF00753">
    <property type="entry name" value="Lactamase_B"/>
    <property type="match status" value="1"/>
</dbReference>
<dbReference type="PANTHER" id="PTHR30619:SF1">
    <property type="entry name" value="RECOMBINATION PROTEIN 2"/>
    <property type="match status" value="1"/>
</dbReference>
<reference evidence="6 8" key="2">
    <citation type="submission" date="2020-06" db="EMBL/GenBank/DDBJ databases">
        <title>Complete genome of Paenibacillus barcinonensis KACC11450.</title>
        <authorList>
            <person name="Kim M."/>
            <person name="Park Y.-J."/>
            <person name="Shin J.-H."/>
        </authorList>
    </citation>
    <scope>NUCLEOTIDE SEQUENCE [LARGE SCALE GENOMIC DNA]</scope>
    <source>
        <strain evidence="6 8">KACC11450</strain>
    </source>
</reference>
<dbReference type="Proteomes" id="UP000247790">
    <property type="component" value="Unassembled WGS sequence"/>
</dbReference>
<evidence type="ECO:0000256" key="1">
    <source>
        <dbReference type="ARBA" id="ARBA00034221"/>
    </source>
</evidence>
<dbReference type="Proteomes" id="UP000509327">
    <property type="component" value="Chromosome"/>
</dbReference>
<feature type="domain" description="Metallo-beta-lactamase" evidence="4">
    <location>
        <begin position="9"/>
        <end position="88"/>
    </location>
</feature>
<evidence type="ECO:0000259" key="4">
    <source>
        <dbReference type="Pfam" id="PF00753"/>
    </source>
</evidence>
<dbReference type="EMBL" id="QJSW01000029">
    <property type="protein sequence ID" value="PYE43295.1"/>
    <property type="molecule type" value="Genomic_DNA"/>
</dbReference>
<evidence type="ECO:0000256" key="2">
    <source>
        <dbReference type="ARBA" id="ARBA00034301"/>
    </source>
</evidence>
<evidence type="ECO:0000313" key="8">
    <source>
        <dbReference type="Proteomes" id="UP000509327"/>
    </source>
</evidence>
<name>A0A2V4VWN9_PAEBA</name>
<keyword evidence="8" id="KW-1185">Reference proteome</keyword>
<dbReference type="InterPro" id="IPR036866">
    <property type="entry name" value="RibonucZ/Hydroxyglut_hydro"/>
</dbReference>
<proteinExistence type="predicted"/>
<evidence type="ECO:0000313" key="7">
    <source>
        <dbReference type="Proteomes" id="UP000247790"/>
    </source>
</evidence>
<gene>
    <name evidence="5" type="ORF">DFQ00_12956</name>
    <name evidence="6" type="ORF">HUB98_04075</name>
</gene>
<evidence type="ECO:0000313" key="6">
    <source>
        <dbReference type="EMBL" id="QKS55575.1"/>
    </source>
</evidence>
<evidence type="ECO:0000313" key="5">
    <source>
        <dbReference type="EMBL" id="PYE43295.1"/>
    </source>
</evidence>
<comment type="function">
    <text evidence="2">Counteracts the endogenous Pycsar antiviral defense system. Phosphodiesterase that enables metal-dependent hydrolysis of host cyclic nucleotide Pycsar defense signals such as cCMP and cUMP.</text>
</comment>
<dbReference type="SUPFAM" id="SSF56281">
    <property type="entry name" value="Metallo-hydrolase/oxidoreductase"/>
    <property type="match status" value="1"/>
</dbReference>